<name>A0A484M7E9_9ASTE</name>
<dbReference type="AlphaFoldDB" id="A0A484M7E9"/>
<dbReference type="EMBL" id="OOIL02002754">
    <property type="protein sequence ID" value="VFQ84479.1"/>
    <property type="molecule type" value="Genomic_DNA"/>
</dbReference>
<evidence type="ECO:0000313" key="2">
    <source>
        <dbReference type="Proteomes" id="UP000595140"/>
    </source>
</evidence>
<dbReference type="Proteomes" id="UP000595140">
    <property type="component" value="Unassembled WGS sequence"/>
</dbReference>
<accession>A0A484M7E9</accession>
<organism evidence="1 2">
    <name type="scientific">Cuscuta campestris</name>
    <dbReference type="NCBI Taxonomy" id="132261"/>
    <lineage>
        <taxon>Eukaryota</taxon>
        <taxon>Viridiplantae</taxon>
        <taxon>Streptophyta</taxon>
        <taxon>Embryophyta</taxon>
        <taxon>Tracheophyta</taxon>
        <taxon>Spermatophyta</taxon>
        <taxon>Magnoliopsida</taxon>
        <taxon>eudicotyledons</taxon>
        <taxon>Gunneridae</taxon>
        <taxon>Pentapetalae</taxon>
        <taxon>asterids</taxon>
        <taxon>lamiids</taxon>
        <taxon>Solanales</taxon>
        <taxon>Convolvulaceae</taxon>
        <taxon>Cuscuteae</taxon>
        <taxon>Cuscuta</taxon>
        <taxon>Cuscuta subgen. Grammica</taxon>
        <taxon>Cuscuta sect. Cleistogrammica</taxon>
    </lineage>
</organism>
<reference evidence="1 2" key="1">
    <citation type="submission" date="2018-04" db="EMBL/GenBank/DDBJ databases">
        <authorList>
            <person name="Vogel A."/>
        </authorList>
    </citation>
    <scope>NUCLEOTIDE SEQUENCE [LARGE SCALE GENOMIC DNA]</scope>
</reference>
<protein>
    <submittedName>
        <fullName evidence="1">Uncharacterized protein</fullName>
    </submittedName>
</protein>
<gene>
    <name evidence="1" type="ORF">CCAM_LOCUS26255</name>
</gene>
<proteinExistence type="predicted"/>
<keyword evidence="2" id="KW-1185">Reference proteome</keyword>
<sequence>MREAGGGYDFFVEGNPISSVCNPLQRASETYSKPRMSRRGMAATKLTSRLIFTSKVRLEIDEIYHHHTLPPSHFAPLSTPPSHYAQSPSQCHIDNNEGIIPNMATYNVTYGNT</sequence>
<evidence type="ECO:0000313" key="1">
    <source>
        <dbReference type="EMBL" id="VFQ84479.1"/>
    </source>
</evidence>